<feature type="region of interest" description="Disordered" evidence="2">
    <location>
        <begin position="644"/>
        <end position="669"/>
    </location>
</feature>
<comment type="caution">
    <text evidence="4">The sequence shown here is derived from an EMBL/GenBank/DDBJ whole genome shotgun (WGS) entry which is preliminary data.</text>
</comment>
<sequence length="924" mass="102332">MPPDATIPNRTKRGRPCMNCYLDNEACVVTGRAPRTRKNPDGSREEATEQIFQTVDNVTQPHDGRHGTGDCAACSDRDVSTASQGRTSTGTPTMSPGSLSHASNYKNSQATVDGPGARGILMNKSHASRFPQLHHPMLSSYDILYSYYPFLRINHLCQVVPQDVNYLESQGCFRVPIKTLLDEFIHQYFRHVHPFLPLIHEGEFCDLYHKGESTSPAMEPVSLLVLQSMIFAASNFVSRNCIRALGFSSLSTAKAALYRRAKLLYDFGTEASPINIAQAALLLSLWSPGSETSVLEASLSWVSIAIQHARTAEAHRYALAMDTSALVSTEETPQNALKRLWWCCMIRDRIVALSTRSSIQIPRTHFDFSAHVPLRAVDLAHEVYRSKVYDPSVKRTLLHMFERFVDLCVIMTDVLLLVHPVDGTSSWRHRTRAHELRAVSNARKALEKWFKETILVCPVFGKSNDMVGSGHGEPSFRHESIIVHSNLMYMYYYSTRVALCHLEAPQLAFVLIQSNQPSTAATKDTATIYDNERDIRDCVSGIQECIGGLLQRHLFLWLPTSSMACVVLPLVLHLLDEKLSSSRHQGTDSVVSGTMDYRTAHDRPGLTVLSEALSPFKLQRSGINLAMEVLKHLFGKIKTDELTQRAEQNESNAKLDAREATGSSRDLTDTLTSHPSLYLRLALAVDASLTRSGSLGGGDLPVIMHQLLAERPLHVSQLSGSTGRNGGPSSGREGANLAYGSEGRTPMRLLKDFRDADQMLYFGMQMGLHMELDDDAITGRTPEATFGSDLEDAESQGLSGSENDEDRDELPGRATDHPVPIGLHEHTSNTREHPECDRAAISPPLTKGGNMWSAPANEAEVGFQPFAAEQLDNMEAHVLKVLTLHEEPPHRLLANQAQAWSVGFLRAVVGREATEEWTSHLWGT</sequence>
<feature type="compositionally biased region" description="Basic and acidic residues" evidence="2">
    <location>
        <begin position="644"/>
        <end position="659"/>
    </location>
</feature>
<dbReference type="Pfam" id="PF04082">
    <property type="entry name" value="Fungal_trans"/>
    <property type="match status" value="1"/>
</dbReference>
<proteinExistence type="predicted"/>
<feature type="region of interest" description="Disordered" evidence="2">
    <location>
        <begin position="717"/>
        <end position="740"/>
    </location>
</feature>
<dbReference type="EMBL" id="JAZHXJ010000328">
    <property type="protein sequence ID" value="KAL1864498.1"/>
    <property type="molecule type" value="Genomic_DNA"/>
</dbReference>
<dbReference type="InterPro" id="IPR007219">
    <property type="entry name" value="XnlR_reg_dom"/>
</dbReference>
<dbReference type="InterPro" id="IPR052761">
    <property type="entry name" value="Fungal_Detox/Toxin_TFs"/>
</dbReference>
<organism evidence="4 5">
    <name type="scientific">Phialemonium thermophilum</name>
    <dbReference type="NCBI Taxonomy" id="223376"/>
    <lineage>
        <taxon>Eukaryota</taxon>
        <taxon>Fungi</taxon>
        <taxon>Dikarya</taxon>
        <taxon>Ascomycota</taxon>
        <taxon>Pezizomycotina</taxon>
        <taxon>Sordariomycetes</taxon>
        <taxon>Sordariomycetidae</taxon>
        <taxon>Cephalothecales</taxon>
        <taxon>Cephalothecaceae</taxon>
        <taxon>Phialemonium</taxon>
    </lineage>
</organism>
<protein>
    <recommendedName>
        <fullName evidence="3">Xylanolytic transcriptional activator regulatory domain-containing protein</fullName>
    </recommendedName>
</protein>
<dbReference type="PANTHER" id="PTHR47425:SF2">
    <property type="entry name" value="FARB-RELATED"/>
    <property type="match status" value="1"/>
</dbReference>
<accession>A0ABR3WLL0</accession>
<keyword evidence="1" id="KW-0539">Nucleus</keyword>
<feature type="region of interest" description="Disordered" evidence="2">
    <location>
        <begin position="58"/>
        <end position="110"/>
    </location>
</feature>
<keyword evidence="5" id="KW-1185">Reference proteome</keyword>
<feature type="domain" description="Xylanolytic transcriptional activator regulatory" evidence="3">
    <location>
        <begin position="185"/>
        <end position="451"/>
    </location>
</feature>
<evidence type="ECO:0000313" key="5">
    <source>
        <dbReference type="Proteomes" id="UP001586593"/>
    </source>
</evidence>
<dbReference type="CDD" id="cd12148">
    <property type="entry name" value="fungal_TF_MHR"/>
    <property type="match status" value="1"/>
</dbReference>
<gene>
    <name evidence="4" type="ORF">VTK73DRAFT_5846</name>
</gene>
<dbReference type="PANTHER" id="PTHR47425">
    <property type="entry name" value="FARB-RELATED"/>
    <property type="match status" value="1"/>
</dbReference>
<feature type="compositionally biased region" description="Low complexity" evidence="2">
    <location>
        <begin position="87"/>
        <end position="100"/>
    </location>
</feature>
<evidence type="ECO:0000313" key="4">
    <source>
        <dbReference type="EMBL" id="KAL1864498.1"/>
    </source>
</evidence>
<evidence type="ECO:0000256" key="1">
    <source>
        <dbReference type="ARBA" id="ARBA00023242"/>
    </source>
</evidence>
<dbReference type="Proteomes" id="UP001586593">
    <property type="component" value="Unassembled WGS sequence"/>
</dbReference>
<evidence type="ECO:0000256" key="2">
    <source>
        <dbReference type="SAM" id="MobiDB-lite"/>
    </source>
</evidence>
<feature type="compositionally biased region" description="Polar residues" evidence="2">
    <location>
        <begin position="101"/>
        <end position="110"/>
    </location>
</feature>
<reference evidence="4 5" key="1">
    <citation type="journal article" date="2024" name="Commun. Biol.">
        <title>Comparative genomic analysis of thermophilic fungi reveals convergent evolutionary adaptations and gene losses.</title>
        <authorList>
            <person name="Steindorff A.S."/>
            <person name="Aguilar-Pontes M.V."/>
            <person name="Robinson A.J."/>
            <person name="Andreopoulos B."/>
            <person name="LaButti K."/>
            <person name="Kuo A."/>
            <person name="Mondo S."/>
            <person name="Riley R."/>
            <person name="Otillar R."/>
            <person name="Haridas S."/>
            <person name="Lipzen A."/>
            <person name="Grimwood J."/>
            <person name="Schmutz J."/>
            <person name="Clum A."/>
            <person name="Reid I.D."/>
            <person name="Moisan M.C."/>
            <person name="Butler G."/>
            <person name="Nguyen T.T.M."/>
            <person name="Dewar K."/>
            <person name="Conant G."/>
            <person name="Drula E."/>
            <person name="Henrissat B."/>
            <person name="Hansel C."/>
            <person name="Singer S."/>
            <person name="Hutchinson M.I."/>
            <person name="de Vries R.P."/>
            <person name="Natvig D.O."/>
            <person name="Powell A.J."/>
            <person name="Tsang A."/>
            <person name="Grigoriev I.V."/>
        </authorList>
    </citation>
    <scope>NUCLEOTIDE SEQUENCE [LARGE SCALE GENOMIC DNA]</scope>
    <source>
        <strain evidence="4 5">ATCC 24622</strain>
    </source>
</reference>
<name>A0ABR3WLL0_9PEZI</name>
<feature type="region of interest" description="Disordered" evidence="2">
    <location>
        <begin position="779"/>
        <end position="820"/>
    </location>
</feature>
<evidence type="ECO:0000259" key="3">
    <source>
        <dbReference type="Pfam" id="PF04082"/>
    </source>
</evidence>